<dbReference type="EMBL" id="CP012029">
    <property type="protein sequence ID" value="ALO26014.1"/>
    <property type="molecule type" value="Genomic_DNA"/>
</dbReference>
<evidence type="ECO:0000313" key="2">
    <source>
        <dbReference type="Proteomes" id="UP000058857"/>
    </source>
</evidence>
<dbReference type="Proteomes" id="UP000058857">
    <property type="component" value="Chromosome 1"/>
</dbReference>
<protein>
    <submittedName>
        <fullName evidence="1">Uncharacterized protein</fullName>
    </submittedName>
</protein>
<name>A0A0S2IQS2_LEPBO</name>
<gene>
    <name evidence="1" type="ORF">LBBP_01727</name>
</gene>
<dbReference type="AlphaFoldDB" id="A0A0S2IQS2"/>
<organism evidence="1">
    <name type="scientific">Leptospira borgpetersenii serovar Ballum</name>
    <dbReference type="NCBI Taxonomy" id="280505"/>
    <lineage>
        <taxon>Bacteria</taxon>
        <taxon>Pseudomonadati</taxon>
        <taxon>Spirochaetota</taxon>
        <taxon>Spirochaetia</taxon>
        <taxon>Leptospirales</taxon>
        <taxon>Leptospiraceae</taxon>
        <taxon>Leptospira</taxon>
    </lineage>
</organism>
<accession>A0A0S2IQS2</accession>
<reference evidence="1 2" key="1">
    <citation type="journal article" date="2015" name="PLoS Negl. Trop. Dis.">
        <title>Distribution of Plasmids in Distinct Leptospira Pathogenic Species.</title>
        <authorList>
            <person name="Wang Y."/>
            <person name="Zhuang X."/>
            <person name="Zhong Y."/>
            <person name="Zhang C."/>
            <person name="Zhang Y."/>
            <person name="Zeng L."/>
            <person name="Zhu Y."/>
            <person name="He P."/>
            <person name="Dong K."/>
            <person name="Pal U."/>
            <person name="Guo X."/>
            <person name="Qin J."/>
        </authorList>
    </citation>
    <scope>NUCLEOTIDE SEQUENCE [LARGE SCALE GENOMIC DNA]</scope>
    <source>
        <strain evidence="1 2">56604</strain>
    </source>
</reference>
<sequence>MRVRRKETGQNLLYIFHEGFSLALNDFLNLKYLDISKFRVPIKRGISVPKI</sequence>
<evidence type="ECO:0000313" key="1">
    <source>
        <dbReference type="EMBL" id="ALO26014.1"/>
    </source>
</evidence>
<proteinExistence type="predicted"/>